<organism evidence="2 3">
    <name type="scientific">Macleaya cordata</name>
    <name type="common">Five-seeded plume-poppy</name>
    <name type="synonym">Bocconia cordata</name>
    <dbReference type="NCBI Taxonomy" id="56857"/>
    <lineage>
        <taxon>Eukaryota</taxon>
        <taxon>Viridiplantae</taxon>
        <taxon>Streptophyta</taxon>
        <taxon>Embryophyta</taxon>
        <taxon>Tracheophyta</taxon>
        <taxon>Spermatophyta</taxon>
        <taxon>Magnoliopsida</taxon>
        <taxon>Ranunculales</taxon>
        <taxon>Papaveraceae</taxon>
        <taxon>Papaveroideae</taxon>
        <taxon>Macleaya</taxon>
    </lineage>
</organism>
<reference evidence="2 3" key="1">
    <citation type="journal article" date="2017" name="Mol. Plant">
        <title>The Genome of Medicinal Plant Macleaya cordata Provides New Insights into Benzylisoquinoline Alkaloids Metabolism.</title>
        <authorList>
            <person name="Liu X."/>
            <person name="Liu Y."/>
            <person name="Huang P."/>
            <person name="Ma Y."/>
            <person name="Qing Z."/>
            <person name="Tang Q."/>
            <person name="Cao H."/>
            <person name="Cheng P."/>
            <person name="Zheng Y."/>
            <person name="Yuan Z."/>
            <person name="Zhou Y."/>
            <person name="Liu J."/>
            <person name="Tang Z."/>
            <person name="Zhuo Y."/>
            <person name="Zhang Y."/>
            <person name="Yu L."/>
            <person name="Huang J."/>
            <person name="Yang P."/>
            <person name="Peng Q."/>
            <person name="Zhang J."/>
            <person name="Jiang W."/>
            <person name="Zhang Z."/>
            <person name="Lin K."/>
            <person name="Ro D.K."/>
            <person name="Chen X."/>
            <person name="Xiong X."/>
            <person name="Shang Y."/>
            <person name="Huang S."/>
            <person name="Zeng J."/>
        </authorList>
    </citation>
    <scope>NUCLEOTIDE SEQUENCE [LARGE SCALE GENOMIC DNA]</scope>
    <source>
        <strain evidence="3">cv. BLH2017</strain>
        <tissue evidence="2">Root</tissue>
    </source>
</reference>
<evidence type="ECO:0000313" key="3">
    <source>
        <dbReference type="Proteomes" id="UP000195402"/>
    </source>
</evidence>
<dbReference type="AlphaFoldDB" id="A0A200RCB7"/>
<dbReference type="PANTHER" id="PTHR35461">
    <property type="entry name" value="BNAANNG14610D PROTEIN"/>
    <property type="match status" value="1"/>
</dbReference>
<gene>
    <name evidence="2" type="ORF">BVC80_157g171</name>
</gene>
<evidence type="ECO:0008006" key="4">
    <source>
        <dbReference type="Google" id="ProtNLM"/>
    </source>
</evidence>
<dbReference type="InParanoid" id="A0A200RCB7"/>
<dbReference type="STRING" id="56857.A0A200RCB7"/>
<evidence type="ECO:0000313" key="2">
    <source>
        <dbReference type="EMBL" id="OVA20354.1"/>
    </source>
</evidence>
<name>A0A200RCB7_MACCD</name>
<feature type="compositionally biased region" description="Polar residues" evidence="1">
    <location>
        <begin position="12"/>
        <end position="22"/>
    </location>
</feature>
<comment type="caution">
    <text evidence="2">The sequence shown here is derived from an EMBL/GenBank/DDBJ whole genome shotgun (WGS) entry which is preliminary data.</text>
</comment>
<evidence type="ECO:0000256" key="1">
    <source>
        <dbReference type="SAM" id="MobiDB-lite"/>
    </source>
</evidence>
<proteinExistence type="predicted"/>
<dbReference type="OMA" id="VSHYYLV"/>
<protein>
    <recommendedName>
        <fullName evidence="4">OVATE domain-containing protein</fullName>
    </recommendedName>
</protein>
<feature type="region of interest" description="Disordered" evidence="1">
    <location>
        <begin position="1"/>
        <end position="31"/>
    </location>
</feature>
<dbReference type="EMBL" id="MVGT01000143">
    <property type="protein sequence ID" value="OVA20354.1"/>
    <property type="molecule type" value="Genomic_DNA"/>
</dbReference>
<keyword evidence="3" id="KW-1185">Reference proteome</keyword>
<dbReference type="OrthoDB" id="1928787at2759"/>
<accession>A0A200RCB7</accession>
<sequence length="100" mass="12259">MIKEESVYNGGSFMNKTFSNNQSKREEEKKREKVREVSHYYLVAKKLRELELMDMSDMEHVLDVEEVIHYYSRLTCPVYLDIFDKFFMQMYSEFFLLHKH</sequence>
<dbReference type="PANTHER" id="PTHR35461:SF3">
    <property type="entry name" value="OVATE DOMAIN-CONTAINING PROTEIN"/>
    <property type="match status" value="1"/>
</dbReference>
<dbReference type="Proteomes" id="UP000195402">
    <property type="component" value="Unassembled WGS sequence"/>
</dbReference>